<name>A0AAV1Z2B2_9ARAC</name>
<protein>
    <submittedName>
        <fullName evidence="1">Uncharacterized protein</fullName>
    </submittedName>
</protein>
<sequence length="38" mass="4346">MKRGNPNKKELIELPLRPFLCPAVYSHQSSLLTFCNSI</sequence>
<reference evidence="1 2" key="1">
    <citation type="submission" date="2024-04" db="EMBL/GenBank/DDBJ databases">
        <authorList>
            <person name="Rising A."/>
            <person name="Reimegard J."/>
            <person name="Sonavane S."/>
            <person name="Akerstrom W."/>
            <person name="Nylinder S."/>
            <person name="Hedman E."/>
            <person name="Kallberg Y."/>
        </authorList>
    </citation>
    <scope>NUCLEOTIDE SEQUENCE [LARGE SCALE GENOMIC DNA]</scope>
</reference>
<dbReference type="EMBL" id="CAXIEN010000015">
    <property type="protein sequence ID" value="CAL1265061.1"/>
    <property type="molecule type" value="Genomic_DNA"/>
</dbReference>
<accession>A0AAV1Z2B2</accession>
<keyword evidence="2" id="KW-1185">Reference proteome</keyword>
<gene>
    <name evidence="1" type="ORF">LARSCL_LOCUS2310</name>
</gene>
<dbReference type="Proteomes" id="UP001497382">
    <property type="component" value="Unassembled WGS sequence"/>
</dbReference>
<evidence type="ECO:0000313" key="1">
    <source>
        <dbReference type="EMBL" id="CAL1265061.1"/>
    </source>
</evidence>
<comment type="caution">
    <text evidence="1">The sequence shown here is derived from an EMBL/GenBank/DDBJ whole genome shotgun (WGS) entry which is preliminary data.</text>
</comment>
<dbReference type="AlphaFoldDB" id="A0AAV1Z2B2"/>
<evidence type="ECO:0000313" key="2">
    <source>
        <dbReference type="Proteomes" id="UP001497382"/>
    </source>
</evidence>
<organism evidence="1 2">
    <name type="scientific">Larinioides sclopetarius</name>
    <dbReference type="NCBI Taxonomy" id="280406"/>
    <lineage>
        <taxon>Eukaryota</taxon>
        <taxon>Metazoa</taxon>
        <taxon>Ecdysozoa</taxon>
        <taxon>Arthropoda</taxon>
        <taxon>Chelicerata</taxon>
        <taxon>Arachnida</taxon>
        <taxon>Araneae</taxon>
        <taxon>Araneomorphae</taxon>
        <taxon>Entelegynae</taxon>
        <taxon>Araneoidea</taxon>
        <taxon>Araneidae</taxon>
        <taxon>Larinioides</taxon>
    </lineage>
</organism>
<proteinExistence type="predicted"/>